<gene>
    <name evidence="1" type="ORF">HQR01_08295</name>
</gene>
<dbReference type="AlphaFoldDB" id="A0A7D4BAZ7"/>
<dbReference type="Proteomes" id="UP000504693">
    <property type="component" value="Chromosome"/>
</dbReference>
<name>A0A7D4BAZ7_9SPHN</name>
<organism evidence="1 2">
    <name type="scientific">Erythrobacter mangrovi</name>
    <dbReference type="NCBI Taxonomy" id="2739433"/>
    <lineage>
        <taxon>Bacteria</taxon>
        <taxon>Pseudomonadati</taxon>
        <taxon>Pseudomonadota</taxon>
        <taxon>Alphaproteobacteria</taxon>
        <taxon>Sphingomonadales</taxon>
        <taxon>Erythrobacteraceae</taxon>
        <taxon>Erythrobacter/Porphyrobacter group</taxon>
        <taxon>Erythrobacter</taxon>
    </lineage>
</organism>
<dbReference type="EMBL" id="CP053921">
    <property type="protein sequence ID" value="QKG71366.1"/>
    <property type="molecule type" value="Genomic_DNA"/>
</dbReference>
<dbReference type="InterPro" id="IPR029083">
    <property type="entry name" value="Imm32"/>
</dbReference>
<reference evidence="1 2" key="1">
    <citation type="submission" date="2020-05" db="EMBL/GenBank/DDBJ databases">
        <title>Erythrobacter mangrovi sp. nov., isolated from rhizosphere soil of mangrove plant (Kandelia candel).</title>
        <authorList>
            <person name="Ye Y.H."/>
        </authorList>
    </citation>
    <scope>NUCLEOTIDE SEQUENCE [LARGE SCALE GENOMIC DNA]</scope>
    <source>
        <strain evidence="1 2">EB310</strain>
    </source>
</reference>
<keyword evidence="2" id="KW-1185">Reference proteome</keyword>
<sequence>MMDSNELISIAERLEAGAFENNRSFQFRHSVHRDGTIEITGDQGALREFAGQILRLVAKPYVEGAHVHFDCAAFSDEGSQPMIVSRVEGNERQ</sequence>
<protein>
    <submittedName>
        <fullName evidence="1">Uncharacterized protein</fullName>
    </submittedName>
</protein>
<evidence type="ECO:0000313" key="2">
    <source>
        <dbReference type="Proteomes" id="UP000504693"/>
    </source>
</evidence>
<evidence type="ECO:0000313" key="1">
    <source>
        <dbReference type="EMBL" id="QKG71366.1"/>
    </source>
</evidence>
<dbReference type="KEGG" id="emv:HQR01_08295"/>
<dbReference type="RefSeq" id="WP_173214192.1">
    <property type="nucleotide sequence ID" value="NZ_CP053921.1"/>
</dbReference>
<proteinExistence type="predicted"/>
<dbReference type="Pfam" id="PF15566">
    <property type="entry name" value="Imm32"/>
    <property type="match status" value="1"/>
</dbReference>
<accession>A0A7D4BAZ7</accession>